<organism evidence="1 2">
    <name type="scientific">Boeremia exigua</name>
    <dbReference type="NCBI Taxonomy" id="749465"/>
    <lineage>
        <taxon>Eukaryota</taxon>
        <taxon>Fungi</taxon>
        <taxon>Dikarya</taxon>
        <taxon>Ascomycota</taxon>
        <taxon>Pezizomycotina</taxon>
        <taxon>Dothideomycetes</taxon>
        <taxon>Pleosporomycetidae</taxon>
        <taxon>Pleosporales</taxon>
        <taxon>Pleosporineae</taxon>
        <taxon>Didymellaceae</taxon>
        <taxon>Boeremia</taxon>
    </lineage>
</organism>
<evidence type="ECO:0000313" key="2">
    <source>
        <dbReference type="Proteomes" id="UP001153331"/>
    </source>
</evidence>
<proteinExistence type="predicted"/>
<name>A0ACC2ILK4_9PLEO</name>
<gene>
    <name evidence="1" type="ORF">OPT61_g2420</name>
</gene>
<accession>A0ACC2ILK4</accession>
<sequence>MFCYMEPPIERPICQIITRRWSLGSMMICEAVKEVPTDALAGWEDKAGVKYCVRELPGLKDATSHPADGLYHQSGTSAAVWTIGGGFIKVKAWRDDMQLESDTIRFVNGRTEIPTPVVIHSWIDREYDRSFLIVEAVEGVTLDQAWSTMPPDTQVHVAQEVANYCKALSSATSNRLETSDGKGVVEPFLTRPHNDEPSWKPQLLGPYTAEELSAYLGGEFLVGFESEEFLYYHADLDPKNIIINDRGQVVAILDWESAAFYPSFWLGTKPMASPGFSLSAGERNSWAKHLTAALEVKGFPRNHSMFLSWRNSISR</sequence>
<comment type="caution">
    <text evidence="1">The sequence shown here is derived from an EMBL/GenBank/DDBJ whole genome shotgun (WGS) entry which is preliminary data.</text>
</comment>
<evidence type="ECO:0000313" key="1">
    <source>
        <dbReference type="EMBL" id="KAJ8116076.1"/>
    </source>
</evidence>
<dbReference type="EMBL" id="JAPHNI010000109">
    <property type="protein sequence ID" value="KAJ8116076.1"/>
    <property type="molecule type" value="Genomic_DNA"/>
</dbReference>
<dbReference type="Proteomes" id="UP001153331">
    <property type="component" value="Unassembled WGS sequence"/>
</dbReference>
<keyword evidence="2" id="KW-1185">Reference proteome</keyword>
<protein>
    <submittedName>
        <fullName evidence="1">Uncharacterized protein</fullName>
    </submittedName>
</protein>
<reference evidence="1" key="1">
    <citation type="submission" date="2022-11" db="EMBL/GenBank/DDBJ databases">
        <title>Genome Sequence of Boeremia exigua.</title>
        <authorList>
            <person name="Buettner E."/>
        </authorList>
    </citation>
    <scope>NUCLEOTIDE SEQUENCE</scope>
    <source>
        <strain evidence="1">CU02</strain>
    </source>
</reference>